<dbReference type="HAMAP" id="MF_00009">
    <property type="entry name" value="Endoribonucl_YbeY"/>
    <property type="match status" value="1"/>
</dbReference>
<feature type="region of interest" description="Disordered" evidence="9">
    <location>
        <begin position="153"/>
        <end position="172"/>
    </location>
</feature>
<dbReference type="InterPro" id="IPR020549">
    <property type="entry name" value="YbeY_CS"/>
</dbReference>
<protein>
    <recommendedName>
        <fullName evidence="8">Endoribonuclease YbeY</fullName>
        <ecNumber evidence="8">3.1.-.-</ecNumber>
    </recommendedName>
</protein>
<evidence type="ECO:0000313" key="10">
    <source>
        <dbReference type="EMBL" id="KAA0012523.1"/>
    </source>
</evidence>
<dbReference type="SUPFAM" id="SSF55486">
    <property type="entry name" value="Metalloproteases ('zincins'), catalytic domain"/>
    <property type="match status" value="1"/>
</dbReference>
<evidence type="ECO:0000256" key="2">
    <source>
        <dbReference type="ARBA" id="ARBA00022517"/>
    </source>
</evidence>
<comment type="subcellular location">
    <subcellularLocation>
        <location evidence="8">Cytoplasm</location>
    </subcellularLocation>
</comment>
<keyword evidence="2 8" id="KW-0690">Ribosome biogenesis</keyword>
<feature type="binding site" evidence="8">
    <location>
        <position position="120"/>
    </location>
    <ligand>
        <name>Zn(2+)</name>
        <dbReference type="ChEBI" id="CHEBI:29105"/>
        <note>catalytic</note>
    </ligand>
</feature>
<dbReference type="PROSITE" id="PS01306">
    <property type="entry name" value="UPF0054"/>
    <property type="match status" value="1"/>
</dbReference>
<accession>A0A7V7G0Z8</accession>
<organism evidence="10 11">
    <name type="scientific">Billgrantia pellis</name>
    <dbReference type="NCBI Taxonomy" id="2606936"/>
    <lineage>
        <taxon>Bacteria</taxon>
        <taxon>Pseudomonadati</taxon>
        <taxon>Pseudomonadota</taxon>
        <taxon>Gammaproteobacteria</taxon>
        <taxon>Oceanospirillales</taxon>
        <taxon>Halomonadaceae</taxon>
        <taxon>Billgrantia</taxon>
    </lineage>
</organism>
<dbReference type="AlphaFoldDB" id="A0A7V7G0Z8"/>
<evidence type="ECO:0000256" key="6">
    <source>
        <dbReference type="ARBA" id="ARBA00022801"/>
    </source>
</evidence>
<evidence type="ECO:0000256" key="7">
    <source>
        <dbReference type="ARBA" id="ARBA00022833"/>
    </source>
</evidence>
<evidence type="ECO:0000256" key="4">
    <source>
        <dbReference type="ARBA" id="ARBA00022723"/>
    </source>
</evidence>
<dbReference type="RefSeq" id="WP_149327480.1">
    <property type="nucleotide sequence ID" value="NZ_VTPY01000003.1"/>
</dbReference>
<dbReference type="GO" id="GO:0006364">
    <property type="term" value="P:rRNA processing"/>
    <property type="evidence" value="ECO:0007669"/>
    <property type="project" value="UniProtKB-UniRule"/>
</dbReference>
<dbReference type="GO" id="GO:0005737">
    <property type="term" value="C:cytoplasm"/>
    <property type="evidence" value="ECO:0007669"/>
    <property type="project" value="UniProtKB-SubCell"/>
</dbReference>
<proteinExistence type="inferred from homology"/>
<comment type="function">
    <text evidence="8">Single strand-specific metallo-endoribonuclease involved in late-stage 70S ribosome quality control and in maturation of the 3' terminus of the 16S rRNA.</text>
</comment>
<feature type="compositionally biased region" description="Basic and acidic residues" evidence="9">
    <location>
        <begin position="162"/>
        <end position="172"/>
    </location>
</feature>
<keyword evidence="7 8" id="KW-0862">Zinc</keyword>
<comment type="similarity">
    <text evidence="1 8">Belongs to the endoribonuclease YbeY family.</text>
</comment>
<keyword evidence="3 8" id="KW-0540">Nuclease</keyword>
<reference evidence="10 11" key="1">
    <citation type="submission" date="2019-08" db="EMBL/GenBank/DDBJ databases">
        <title>Bioinformatics analysis of the strain L3 and L5.</title>
        <authorList>
            <person name="Li X."/>
        </authorList>
    </citation>
    <scope>NUCLEOTIDE SEQUENCE [LARGE SCALE GENOMIC DNA]</scope>
    <source>
        <strain evidence="10 11">L5</strain>
    </source>
</reference>
<dbReference type="GO" id="GO:0008270">
    <property type="term" value="F:zinc ion binding"/>
    <property type="evidence" value="ECO:0007669"/>
    <property type="project" value="UniProtKB-UniRule"/>
</dbReference>
<comment type="caution">
    <text evidence="10">The sequence shown here is derived from an EMBL/GenBank/DDBJ whole genome shotgun (WGS) entry which is preliminary data.</text>
</comment>
<dbReference type="GO" id="GO:0004521">
    <property type="term" value="F:RNA endonuclease activity"/>
    <property type="evidence" value="ECO:0007669"/>
    <property type="project" value="UniProtKB-UniRule"/>
</dbReference>
<keyword evidence="8" id="KW-0963">Cytoplasm</keyword>
<keyword evidence="8" id="KW-0698">rRNA processing</keyword>
<dbReference type="PANTHER" id="PTHR46986">
    <property type="entry name" value="ENDORIBONUCLEASE YBEY, CHLOROPLASTIC"/>
    <property type="match status" value="1"/>
</dbReference>
<dbReference type="InterPro" id="IPR023091">
    <property type="entry name" value="MetalPrtase_cat_dom_sf_prd"/>
</dbReference>
<dbReference type="Proteomes" id="UP000486760">
    <property type="component" value="Unassembled WGS sequence"/>
</dbReference>
<dbReference type="Gene3D" id="3.40.390.30">
    <property type="entry name" value="Metalloproteases ('zincins'), catalytic domain"/>
    <property type="match status" value="1"/>
</dbReference>
<dbReference type="Pfam" id="PF02130">
    <property type="entry name" value="YbeY"/>
    <property type="match status" value="1"/>
</dbReference>
<keyword evidence="11" id="KW-1185">Reference proteome</keyword>
<evidence type="ECO:0000256" key="3">
    <source>
        <dbReference type="ARBA" id="ARBA00022722"/>
    </source>
</evidence>
<evidence type="ECO:0000256" key="9">
    <source>
        <dbReference type="SAM" id="MobiDB-lite"/>
    </source>
</evidence>
<evidence type="ECO:0000256" key="1">
    <source>
        <dbReference type="ARBA" id="ARBA00010875"/>
    </source>
</evidence>
<feature type="binding site" evidence="8">
    <location>
        <position position="126"/>
    </location>
    <ligand>
        <name>Zn(2+)</name>
        <dbReference type="ChEBI" id="CHEBI:29105"/>
        <note>catalytic</note>
    </ligand>
</feature>
<dbReference type="NCBIfam" id="TIGR00043">
    <property type="entry name" value="rRNA maturation RNase YbeY"/>
    <property type="match status" value="1"/>
</dbReference>
<feature type="binding site" evidence="8">
    <location>
        <position position="116"/>
    </location>
    <ligand>
        <name>Zn(2+)</name>
        <dbReference type="ChEBI" id="CHEBI:29105"/>
        <note>catalytic</note>
    </ligand>
</feature>
<keyword evidence="4 8" id="KW-0479">Metal-binding</keyword>
<keyword evidence="6 8" id="KW-0378">Hydrolase</keyword>
<name>A0A7V7G0Z8_9GAMM</name>
<keyword evidence="5 8" id="KW-0255">Endonuclease</keyword>
<evidence type="ECO:0000313" key="11">
    <source>
        <dbReference type="Proteomes" id="UP000486760"/>
    </source>
</evidence>
<sequence length="172" mass="19495">MKAAAEIDRQVACEATDLPSRADLEAWVVAVLARFPEETRHEITVRFVDTEEGQALNRDYRGRDRPTNVLSFPFDGPPGIALPLLGDLVLCHPVIVREAREQDKHLQDHYAHLVVHGTLHLLGYDHLEEDEADTMEQLEREILTDFAIADPYAPLTGDADVQENHQDERRDP</sequence>
<dbReference type="PANTHER" id="PTHR46986:SF1">
    <property type="entry name" value="ENDORIBONUCLEASE YBEY, CHLOROPLASTIC"/>
    <property type="match status" value="1"/>
</dbReference>
<dbReference type="GO" id="GO:0004222">
    <property type="term" value="F:metalloendopeptidase activity"/>
    <property type="evidence" value="ECO:0007669"/>
    <property type="project" value="InterPro"/>
</dbReference>
<dbReference type="EC" id="3.1.-.-" evidence="8"/>
<dbReference type="InterPro" id="IPR002036">
    <property type="entry name" value="YbeY"/>
</dbReference>
<dbReference type="EMBL" id="VTPY01000003">
    <property type="protein sequence ID" value="KAA0012523.1"/>
    <property type="molecule type" value="Genomic_DNA"/>
</dbReference>
<evidence type="ECO:0000256" key="5">
    <source>
        <dbReference type="ARBA" id="ARBA00022759"/>
    </source>
</evidence>
<gene>
    <name evidence="8 10" type="primary">ybeY</name>
    <name evidence="10" type="ORF">F0A17_06115</name>
</gene>
<comment type="cofactor">
    <cofactor evidence="8">
        <name>Zn(2+)</name>
        <dbReference type="ChEBI" id="CHEBI:29105"/>
    </cofactor>
    <text evidence="8">Binds 1 zinc ion.</text>
</comment>
<evidence type="ECO:0000256" key="8">
    <source>
        <dbReference type="HAMAP-Rule" id="MF_00009"/>
    </source>
</evidence>